<dbReference type="EMBL" id="SGPM01000033">
    <property type="protein sequence ID" value="THH31935.1"/>
    <property type="molecule type" value="Genomic_DNA"/>
</dbReference>
<keyword evidence="3" id="KW-0560">Oxidoreductase</keyword>
<evidence type="ECO:0000313" key="8">
    <source>
        <dbReference type="Proteomes" id="UP000308730"/>
    </source>
</evidence>
<protein>
    <recommendedName>
        <fullName evidence="6">Plastocyanin-like domain-containing protein</fullName>
    </recommendedName>
</protein>
<sequence>MHHVRTEVSQGDYRNGVKFPPAPSESPSTMSISPASSAVPLRVGQKSRNYKTRRLIAIVAVIVIVALSVGLSVGLGVGLNVHKHSSSAASSTASPAPSLVGTFPQTNFVLNGLQGQASQTRNYFFSMTEATGSPDGVQKPMLVVNGMHPGPTIEANQGDRVVANVTNHLPNTTQLMITEDTIEVIDLLVNNLDDGDHPFHLHGHRPYIMGVGAGRYIGQALNEVNPLRRDTVLIPAYSWTILRFITDNPGLWAFHCHIAWHMAAGLLTQINSLPSKAAQLDLPQAIIDQCNVQTVG</sequence>
<feature type="domain" description="Plastocyanin-like" evidence="6">
    <location>
        <begin position="167"/>
        <end position="272"/>
    </location>
</feature>
<evidence type="ECO:0000256" key="3">
    <source>
        <dbReference type="ARBA" id="ARBA00023002"/>
    </source>
</evidence>
<keyword evidence="5" id="KW-0812">Transmembrane</keyword>
<dbReference type="AlphaFoldDB" id="A0A4S4N0X6"/>
<dbReference type="PROSITE" id="PS00079">
    <property type="entry name" value="MULTICOPPER_OXIDASE1"/>
    <property type="match status" value="1"/>
</dbReference>
<evidence type="ECO:0000256" key="4">
    <source>
        <dbReference type="SAM" id="MobiDB-lite"/>
    </source>
</evidence>
<dbReference type="InterPro" id="IPR008972">
    <property type="entry name" value="Cupredoxin"/>
</dbReference>
<dbReference type="GO" id="GO:0005507">
    <property type="term" value="F:copper ion binding"/>
    <property type="evidence" value="ECO:0007669"/>
    <property type="project" value="InterPro"/>
</dbReference>
<keyword evidence="8" id="KW-1185">Reference proteome</keyword>
<dbReference type="SUPFAM" id="SSF49503">
    <property type="entry name" value="Cupredoxins"/>
    <property type="match status" value="1"/>
</dbReference>
<feature type="compositionally biased region" description="Low complexity" evidence="4">
    <location>
        <begin position="25"/>
        <end position="34"/>
    </location>
</feature>
<dbReference type="GO" id="GO:0016491">
    <property type="term" value="F:oxidoreductase activity"/>
    <property type="evidence" value="ECO:0007669"/>
    <property type="project" value="UniProtKB-KW"/>
</dbReference>
<dbReference type="CDD" id="cd13910">
    <property type="entry name" value="CuRO_3_MCO_like_4"/>
    <property type="match status" value="1"/>
</dbReference>
<evidence type="ECO:0000256" key="5">
    <source>
        <dbReference type="SAM" id="Phobius"/>
    </source>
</evidence>
<dbReference type="InterPro" id="IPR002355">
    <property type="entry name" value="Cu_oxidase_Cu_BS"/>
</dbReference>
<name>A0A4S4N0X6_9APHY</name>
<gene>
    <name evidence="7" type="ORF">EUX98_g2246</name>
</gene>
<comment type="similarity">
    <text evidence="1">Belongs to the multicopper oxidase family.</text>
</comment>
<feature type="transmembrane region" description="Helical" evidence="5">
    <location>
        <begin position="55"/>
        <end position="79"/>
    </location>
</feature>
<proteinExistence type="inferred from homology"/>
<comment type="caution">
    <text evidence="7">The sequence shown here is derived from an EMBL/GenBank/DDBJ whole genome shotgun (WGS) entry which is preliminary data.</text>
</comment>
<reference evidence="7 8" key="1">
    <citation type="submission" date="2019-02" db="EMBL/GenBank/DDBJ databases">
        <title>Genome sequencing of the rare red list fungi Antrodiella citrinella (Flaviporus citrinellus).</title>
        <authorList>
            <person name="Buettner E."/>
            <person name="Kellner H."/>
        </authorList>
    </citation>
    <scope>NUCLEOTIDE SEQUENCE [LARGE SCALE GENOMIC DNA]</scope>
    <source>
        <strain evidence="7 8">DSM 108506</strain>
    </source>
</reference>
<dbReference type="Proteomes" id="UP000308730">
    <property type="component" value="Unassembled WGS sequence"/>
</dbReference>
<dbReference type="PANTHER" id="PTHR11709">
    <property type="entry name" value="MULTI-COPPER OXIDASE"/>
    <property type="match status" value="1"/>
</dbReference>
<dbReference type="PANTHER" id="PTHR11709:SF414">
    <property type="entry name" value="ADR239WP"/>
    <property type="match status" value="1"/>
</dbReference>
<keyword evidence="5" id="KW-1133">Transmembrane helix</keyword>
<dbReference type="InterPro" id="IPR033138">
    <property type="entry name" value="Cu_oxidase_CS"/>
</dbReference>
<evidence type="ECO:0000313" key="7">
    <source>
        <dbReference type="EMBL" id="THH31935.1"/>
    </source>
</evidence>
<evidence type="ECO:0000259" key="6">
    <source>
        <dbReference type="Pfam" id="PF07731"/>
    </source>
</evidence>
<accession>A0A4S4N0X6</accession>
<feature type="region of interest" description="Disordered" evidence="4">
    <location>
        <begin position="1"/>
        <end position="34"/>
    </location>
</feature>
<dbReference type="InterPro" id="IPR045087">
    <property type="entry name" value="Cu-oxidase_fam"/>
</dbReference>
<organism evidence="7 8">
    <name type="scientific">Antrodiella citrinella</name>
    <dbReference type="NCBI Taxonomy" id="2447956"/>
    <lineage>
        <taxon>Eukaryota</taxon>
        <taxon>Fungi</taxon>
        <taxon>Dikarya</taxon>
        <taxon>Basidiomycota</taxon>
        <taxon>Agaricomycotina</taxon>
        <taxon>Agaricomycetes</taxon>
        <taxon>Polyporales</taxon>
        <taxon>Steccherinaceae</taxon>
        <taxon>Antrodiella</taxon>
    </lineage>
</organism>
<dbReference type="Pfam" id="PF07731">
    <property type="entry name" value="Cu-oxidase_2"/>
    <property type="match status" value="1"/>
</dbReference>
<dbReference type="InterPro" id="IPR011706">
    <property type="entry name" value="Cu-oxidase_C"/>
</dbReference>
<keyword evidence="5" id="KW-0472">Membrane</keyword>
<dbReference type="PROSITE" id="PS00080">
    <property type="entry name" value="MULTICOPPER_OXIDASE2"/>
    <property type="match status" value="1"/>
</dbReference>
<evidence type="ECO:0000256" key="1">
    <source>
        <dbReference type="ARBA" id="ARBA00010609"/>
    </source>
</evidence>
<keyword evidence="2" id="KW-0479">Metal-binding</keyword>
<dbReference type="Gene3D" id="2.60.40.420">
    <property type="entry name" value="Cupredoxins - blue copper proteins"/>
    <property type="match status" value="1"/>
</dbReference>
<dbReference type="OrthoDB" id="2121828at2759"/>
<evidence type="ECO:0000256" key="2">
    <source>
        <dbReference type="ARBA" id="ARBA00022723"/>
    </source>
</evidence>